<accession>A0AAV9W014</accession>
<feature type="region of interest" description="Disordered" evidence="1">
    <location>
        <begin position="37"/>
        <end position="77"/>
    </location>
</feature>
<dbReference type="AlphaFoldDB" id="A0AAV9W014"/>
<proteinExistence type="predicted"/>
<name>A0AAV9W014_9PEZI</name>
<comment type="caution">
    <text evidence="2">The sequence shown here is derived from an EMBL/GenBank/DDBJ whole genome shotgun (WGS) entry which is preliminary data.</text>
</comment>
<feature type="compositionally biased region" description="Polar residues" evidence="1">
    <location>
        <begin position="37"/>
        <end position="46"/>
    </location>
</feature>
<evidence type="ECO:0000313" key="2">
    <source>
        <dbReference type="EMBL" id="KAK6496675.1"/>
    </source>
</evidence>
<evidence type="ECO:0000256" key="1">
    <source>
        <dbReference type="SAM" id="MobiDB-lite"/>
    </source>
</evidence>
<reference evidence="2 3" key="1">
    <citation type="submission" date="2023-08" db="EMBL/GenBank/DDBJ databases">
        <authorList>
            <person name="Palmer J.M."/>
        </authorList>
    </citation>
    <scope>NUCLEOTIDE SEQUENCE [LARGE SCALE GENOMIC DNA]</scope>
    <source>
        <strain evidence="2 3">TWF481</strain>
    </source>
</reference>
<sequence>MSLVAIQSSHSWCCPTVENPISCPRFRKTSLPNYWSTPRSNHSQISEPIERILSTPPRPPKRVRTGLNPNQLTSSSKTLEDDQLFAPGYPVPVIKIIPEDSVGTLIGRNSVDTCTIAPINASSIALKPGISPLSRFAAWILPRDPEDQELVVSPLETPSGFLEHIAKDTGDIENDPLGDIEMRTGGEYGEEFRESISPETSSYTLTRFLEDGTGSKRSIERELRQITSDLSDVLQGMKISDVDVPETHMRDLEASFGSENLEGLEGNTAECETDPQDNFEDENDIFSLEDGDEVVVAGPLEISPELESWISKSSLIVGRSLKPFVGGAVDSTGFPFHIPHGRKRKASTCQ</sequence>
<keyword evidence="3" id="KW-1185">Reference proteome</keyword>
<evidence type="ECO:0000313" key="3">
    <source>
        <dbReference type="Proteomes" id="UP001370758"/>
    </source>
</evidence>
<gene>
    <name evidence="2" type="ORF">TWF481_001664</name>
</gene>
<dbReference type="EMBL" id="JAVHJL010000010">
    <property type="protein sequence ID" value="KAK6496675.1"/>
    <property type="molecule type" value="Genomic_DNA"/>
</dbReference>
<dbReference type="Proteomes" id="UP001370758">
    <property type="component" value="Unassembled WGS sequence"/>
</dbReference>
<protein>
    <submittedName>
        <fullName evidence="2">Uncharacterized protein</fullName>
    </submittedName>
</protein>
<feature type="compositionally biased region" description="Polar residues" evidence="1">
    <location>
        <begin position="67"/>
        <end position="77"/>
    </location>
</feature>
<organism evidence="2 3">
    <name type="scientific">Arthrobotrys musiformis</name>
    <dbReference type="NCBI Taxonomy" id="47236"/>
    <lineage>
        <taxon>Eukaryota</taxon>
        <taxon>Fungi</taxon>
        <taxon>Dikarya</taxon>
        <taxon>Ascomycota</taxon>
        <taxon>Pezizomycotina</taxon>
        <taxon>Orbiliomycetes</taxon>
        <taxon>Orbiliales</taxon>
        <taxon>Orbiliaceae</taxon>
        <taxon>Arthrobotrys</taxon>
    </lineage>
</organism>